<organism evidence="8 9">
    <name type="scientific">Kosakonia sacchari</name>
    <dbReference type="NCBI Taxonomy" id="1158459"/>
    <lineage>
        <taxon>Bacteria</taxon>
        <taxon>Pseudomonadati</taxon>
        <taxon>Pseudomonadota</taxon>
        <taxon>Gammaproteobacteria</taxon>
        <taxon>Enterobacterales</taxon>
        <taxon>Enterobacteriaceae</taxon>
        <taxon>Kosakonia</taxon>
    </lineage>
</organism>
<dbReference type="InterPro" id="IPR000160">
    <property type="entry name" value="GGDEF_dom"/>
</dbReference>
<dbReference type="CDD" id="cd12914">
    <property type="entry name" value="PDC1_DGC_like"/>
    <property type="match status" value="1"/>
</dbReference>
<dbReference type="FunFam" id="3.30.70.270:FF:000001">
    <property type="entry name" value="Diguanylate cyclase domain protein"/>
    <property type="match status" value="1"/>
</dbReference>
<sequence>MKKERLAAAIFITVVFFAISITLVAQIISTRTHTLNDLNTNISNLSHTLDTYSEGIIRQSEMLIKNISDITEIYGMDSEQQANLKRILSEQDQLLIQLNNIVIYDARGDKVISLRDGSSVNSNGADRSFFIYHRNNPSRNVFIGPPVVSRTNGQWVLTVSRRLEDSEGLFNGVAVLTLNIANFLQTYGKLDIGKEGTIALTSGTGTLLIRYPFDAKFIGRELSDSPLFTVYLKKSNAGIATSVSRFDKIERIYSFQKNKRYGLVTTVAVSMDEAMASWRRQAEILAIVILFLMGCVVFSSFFLIKEVRRRIRINKEISEAKASLASENAELQVIATEDALTGLANRRKFDEALVAEVAKCASNKQQIALLLIDVDYFKKYNDNYGHIAGDGCLQAVAENLKKTINETPYLAARYGGEEFVVILPETDADSAKHIASQIGLNIKLENIPHLQSPLGVVSVSIGVAAGSAAALKGNEATLIEFADEALYAAKSSGRDRVVISQREIT</sequence>
<gene>
    <name evidence="8" type="ORF">SAMN02927897_01208</name>
</gene>
<evidence type="ECO:0000256" key="1">
    <source>
        <dbReference type="ARBA" id="ARBA00001946"/>
    </source>
</evidence>
<dbReference type="PROSITE" id="PS50887">
    <property type="entry name" value="GGDEF"/>
    <property type="match status" value="1"/>
</dbReference>
<dbReference type="CDD" id="cd12915">
    <property type="entry name" value="PDC2_DGC_like"/>
    <property type="match status" value="1"/>
</dbReference>
<dbReference type="Pfam" id="PF00990">
    <property type="entry name" value="GGDEF"/>
    <property type="match status" value="1"/>
</dbReference>
<dbReference type="RefSeq" id="WP_017457235.1">
    <property type="nucleotide sequence ID" value="NZ_FMUI01000003.1"/>
</dbReference>
<dbReference type="Pfam" id="PF22588">
    <property type="entry name" value="dCache_1_like"/>
    <property type="match status" value="1"/>
</dbReference>
<dbReference type="GO" id="GO:0005886">
    <property type="term" value="C:plasma membrane"/>
    <property type="evidence" value="ECO:0007669"/>
    <property type="project" value="TreeGrafter"/>
</dbReference>
<feature type="domain" description="GGDEF" evidence="7">
    <location>
        <begin position="365"/>
        <end position="502"/>
    </location>
</feature>
<feature type="transmembrane region" description="Helical" evidence="6">
    <location>
        <begin position="284"/>
        <end position="304"/>
    </location>
</feature>
<name>A0A1G4XQ55_9ENTR</name>
<evidence type="ECO:0000313" key="9">
    <source>
        <dbReference type="Proteomes" id="UP000183569"/>
    </source>
</evidence>
<dbReference type="SMART" id="SM00267">
    <property type="entry name" value="GGDEF"/>
    <property type="match status" value="1"/>
</dbReference>
<dbReference type="GeneID" id="23847278"/>
<dbReference type="CDD" id="cd01949">
    <property type="entry name" value="GGDEF"/>
    <property type="match status" value="1"/>
</dbReference>
<dbReference type="GO" id="GO:0052621">
    <property type="term" value="F:diguanylate cyclase activity"/>
    <property type="evidence" value="ECO:0007669"/>
    <property type="project" value="UniProtKB-EC"/>
</dbReference>
<keyword evidence="6" id="KW-0472">Membrane</keyword>
<dbReference type="NCBIfam" id="TIGR00254">
    <property type="entry name" value="GGDEF"/>
    <property type="match status" value="1"/>
</dbReference>
<dbReference type="InterPro" id="IPR043128">
    <property type="entry name" value="Rev_trsase/Diguanyl_cyclase"/>
</dbReference>
<keyword evidence="4" id="KW-0342">GTP-binding</keyword>
<dbReference type="Gene3D" id="3.30.450.20">
    <property type="entry name" value="PAS domain"/>
    <property type="match status" value="2"/>
</dbReference>
<dbReference type="InterPro" id="IPR029787">
    <property type="entry name" value="Nucleotide_cyclase"/>
</dbReference>
<dbReference type="PANTHER" id="PTHR45138">
    <property type="entry name" value="REGULATORY COMPONENTS OF SENSORY TRANSDUCTION SYSTEM"/>
    <property type="match status" value="1"/>
</dbReference>
<evidence type="ECO:0000256" key="6">
    <source>
        <dbReference type="SAM" id="Phobius"/>
    </source>
</evidence>
<dbReference type="AlphaFoldDB" id="A0A1G4XQ55"/>
<evidence type="ECO:0000256" key="3">
    <source>
        <dbReference type="ARBA" id="ARBA00012528"/>
    </source>
</evidence>
<dbReference type="InterPro" id="IPR050469">
    <property type="entry name" value="Diguanylate_Cyclase"/>
</dbReference>
<comment type="cofactor">
    <cofactor evidence="1">
        <name>Mg(2+)</name>
        <dbReference type="ChEBI" id="CHEBI:18420"/>
    </cofactor>
</comment>
<dbReference type="PANTHER" id="PTHR45138:SF9">
    <property type="entry name" value="DIGUANYLATE CYCLASE DGCM-RELATED"/>
    <property type="match status" value="1"/>
</dbReference>
<keyword evidence="6" id="KW-0812">Transmembrane</keyword>
<evidence type="ECO:0000259" key="7">
    <source>
        <dbReference type="PROSITE" id="PS50887"/>
    </source>
</evidence>
<evidence type="ECO:0000256" key="5">
    <source>
        <dbReference type="ARBA" id="ARBA00034247"/>
    </source>
</evidence>
<dbReference type="SUPFAM" id="SSF55073">
    <property type="entry name" value="Nucleotide cyclase"/>
    <property type="match status" value="1"/>
</dbReference>
<reference evidence="8 9" key="1">
    <citation type="submission" date="2016-10" db="EMBL/GenBank/DDBJ databases">
        <authorList>
            <person name="Varghese N."/>
            <person name="Submissions S."/>
        </authorList>
    </citation>
    <scope>NUCLEOTIDE SEQUENCE [LARGE SCALE GENOMIC DNA]</scope>
    <source>
        <strain evidence="8 9">CGMCC 1.12102</strain>
    </source>
</reference>
<keyword evidence="4" id="KW-0547">Nucleotide-binding</keyword>
<dbReference type="Gene3D" id="3.30.70.270">
    <property type="match status" value="1"/>
</dbReference>
<dbReference type="Proteomes" id="UP000183569">
    <property type="component" value="Unassembled WGS sequence"/>
</dbReference>
<dbReference type="InterPro" id="IPR054327">
    <property type="entry name" value="His-kinase-like_sensor"/>
</dbReference>
<dbReference type="GO" id="GO:1902201">
    <property type="term" value="P:negative regulation of bacterial-type flagellum-dependent cell motility"/>
    <property type="evidence" value="ECO:0007669"/>
    <property type="project" value="TreeGrafter"/>
</dbReference>
<comment type="catalytic activity">
    <reaction evidence="5">
        <text>2 GTP = 3',3'-c-di-GMP + 2 diphosphate</text>
        <dbReference type="Rhea" id="RHEA:24898"/>
        <dbReference type="ChEBI" id="CHEBI:33019"/>
        <dbReference type="ChEBI" id="CHEBI:37565"/>
        <dbReference type="ChEBI" id="CHEBI:58805"/>
        <dbReference type="EC" id="2.7.7.65"/>
    </reaction>
</comment>
<evidence type="ECO:0000313" key="8">
    <source>
        <dbReference type="EMBL" id="SCX43324.1"/>
    </source>
</evidence>
<evidence type="ECO:0000256" key="2">
    <source>
        <dbReference type="ARBA" id="ARBA00004665"/>
    </source>
</evidence>
<protein>
    <recommendedName>
        <fullName evidence="3">diguanylate cyclase</fullName>
        <ecNumber evidence="3">2.7.7.65</ecNumber>
    </recommendedName>
</protein>
<dbReference type="EC" id="2.7.7.65" evidence="3"/>
<evidence type="ECO:0000256" key="4">
    <source>
        <dbReference type="ARBA" id="ARBA00023134"/>
    </source>
</evidence>
<dbReference type="EMBL" id="FMUI01000003">
    <property type="protein sequence ID" value="SCX43324.1"/>
    <property type="molecule type" value="Genomic_DNA"/>
</dbReference>
<dbReference type="GO" id="GO:0043709">
    <property type="term" value="P:cell adhesion involved in single-species biofilm formation"/>
    <property type="evidence" value="ECO:0007669"/>
    <property type="project" value="TreeGrafter"/>
</dbReference>
<accession>A0A1G4XQ55</accession>
<dbReference type="GO" id="GO:0005525">
    <property type="term" value="F:GTP binding"/>
    <property type="evidence" value="ECO:0007669"/>
    <property type="project" value="UniProtKB-KW"/>
</dbReference>
<keyword evidence="6" id="KW-1133">Transmembrane helix</keyword>
<comment type="pathway">
    <text evidence="2">Purine metabolism; 3',5'-cyclic di-GMP biosynthesis.</text>
</comment>
<comment type="caution">
    <text evidence="8">The sequence shown here is derived from an EMBL/GenBank/DDBJ whole genome shotgun (WGS) entry which is preliminary data.</text>
</comment>
<proteinExistence type="predicted"/>